<dbReference type="STRING" id="218821.SAMN05421837_101471"/>
<feature type="region of interest" description="Disordered" evidence="1">
    <location>
        <begin position="1"/>
        <end position="43"/>
    </location>
</feature>
<feature type="compositionally biased region" description="Acidic residues" evidence="1">
    <location>
        <begin position="1"/>
        <end position="12"/>
    </location>
</feature>
<evidence type="ECO:0000259" key="2">
    <source>
        <dbReference type="Pfam" id="PF18970"/>
    </source>
</evidence>
<dbReference type="Pfam" id="PF18970">
    <property type="entry name" value="DUF5709"/>
    <property type="match status" value="1"/>
</dbReference>
<gene>
    <name evidence="3" type="ORF">SAMN05421837_101471</name>
</gene>
<name>A0A1H5Q5X5_9PSEU</name>
<feature type="domain" description="DUF5709" evidence="2">
    <location>
        <begin position="98"/>
        <end position="144"/>
    </location>
</feature>
<sequence length="144" mass="15291">MSDDSDEFDGGFDLDNGVLDPEDSLVDRGVPDVLDEGYTPPDHPIAVFDWGTTAREAAGHEELGKRLARELPDVFPVADRGDGLGDASDTDGEPYDDQVGVVRAGRLIEDPDADEVYPYLFASDVGVDGAAASAEEAAIHIVTE</sequence>
<dbReference type="AlphaFoldDB" id="A0A1H5Q5X5"/>
<proteinExistence type="predicted"/>
<keyword evidence="4" id="KW-1185">Reference proteome</keyword>
<organism evidence="3 4">
    <name type="scientific">Amycolatopsis pretoriensis</name>
    <dbReference type="NCBI Taxonomy" id="218821"/>
    <lineage>
        <taxon>Bacteria</taxon>
        <taxon>Bacillati</taxon>
        <taxon>Actinomycetota</taxon>
        <taxon>Actinomycetes</taxon>
        <taxon>Pseudonocardiales</taxon>
        <taxon>Pseudonocardiaceae</taxon>
        <taxon>Amycolatopsis</taxon>
    </lineage>
</organism>
<protein>
    <recommendedName>
        <fullName evidence="2">DUF5709 domain-containing protein</fullName>
    </recommendedName>
</protein>
<evidence type="ECO:0000313" key="3">
    <source>
        <dbReference type="EMBL" id="SEF20667.1"/>
    </source>
</evidence>
<evidence type="ECO:0000256" key="1">
    <source>
        <dbReference type="SAM" id="MobiDB-lite"/>
    </source>
</evidence>
<dbReference type="OrthoDB" id="3212066at2"/>
<accession>A0A1H5Q5X5</accession>
<feature type="region of interest" description="Disordered" evidence="1">
    <location>
        <begin position="78"/>
        <end position="97"/>
    </location>
</feature>
<dbReference type="Proteomes" id="UP000198878">
    <property type="component" value="Unassembled WGS sequence"/>
</dbReference>
<dbReference type="InterPro" id="IPR043763">
    <property type="entry name" value="DUF5709"/>
</dbReference>
<reference evidence="4" key="1">
    <citation type="submission" date="2016-10" db="EMBL/GenBank/DDBJ databases">
        <authorList>
            <person name="Varghese N."/>
            <person name="Submissions S."/>
        </authorList>
    </citation>
    <scope>NUCLEOTIDE SEQUENCE [LARGE SCALE GENOMIC DNA]</scope>
    <source>
        <strain evidence="4">DSM 44654</strain>
    </source>
</reference>
<dbReference type="RefSeq" id="WP_086683711.1">
    <property type="nucleotide sequence ID" value="NZ_FNUJ01000001.1"/>
</dbReference>
<evidence type="ECO:0000313" key="4">
    <source>
        <dbReference type="Proteomes" id="UP000198878"/>
    </source>
</evidence>
<dbReference type="EMBL" id="FNUJ01000001">
    <property type="protein sequence ID" value="SEF20667.1"/>
    <property type="molecule type" value="Genomic_DNA"/>
</dbReference>